<accession>A0A8H3J9P8</accession>
<comment type="caution">
    <text evidence="3">The sequence shown here is derived from an EMBL/GenBank/DDBJ whole genome shotgun (WGS) entry which is preliminary data.</text>
</comment>
<sequence length="138" mass="15493">MAKGLRSSRNKGNKSKLRSSVFGPVEYARKERLSAKLVELSSKPQPKPDEIMKMADGEKVTTQEITNESEAHVPPSEQEMGIDQAKEPSSTTETLSSGRVQKRERGKTRAAMMFPIYKKGKRIGPHLSVRERKKSLRP</sequence>
<organism evidence="3 4">
    <name type="scientific">Alectoria fallacina</name>
    <dbReference type="NCBI Taxonomy" id="1903189"/>
    <lineage>
        <taxon>Eukaryota</taxon>
        <taxon>Fungi</taxon>
        <taxon>Dikarya</taxon>
        <taxon>Ascomycota</taxon>
        <taxon>Pezizomycotina</taxon>
        <taxon>Lecanoromycetes</taxon>
        <taxon>OSLEUM clade</taxon>
        <taxon>Lecanoromycetidae</taxon>
        <taxon>Lecanorales</taxon>
        <taxon>Lecanorineae</taxon>
        <taxon>Parmeliaceae</taxon>
        <taxon>Alectoria</taxon>
    </lineage>
</organism>
<evidence type="ECO:0000313" key="4">
    <source>
        <dbReference type="Proteomes" id="UP000664203"/>
    </source>
</evidence>
<feature type="compositionally biased region" description="Polar residues" evidence="1">
    <location>
        <begin position="87"/>
        <end position="99"/>
    </location>
</feature>
<reference evidence="3" key="1">
    <citation type="submission" date="2021-03" db="EMBL/GenBank/DDBJ databases">
        <authorList>
            <person name="Tagirdzhanova G."/>
        </authorList>
    </citation>
    <scope>NUCLEOTIDE SEQUENCE</scope>
</reference>
<feature type="region of interest" description="Disordered" evidence="1">
    <location>
        <begin position="63"/>
        <end position="138"/>
    </location>
</feature>
<gene>
    <name evidence="3" type="ORF">ALECFALPRED_000461</name>
</gene>
<dbReference type="AlphaFoldDB" id="A0A8H3J9P8"/>
<dbReference type="InterPro" id="IPR019434">
    <property type="entry name" value="DUF2423"/>
</dbReference>
<evidence type="ECO:0000313" key="3">
    <source>
        <dbReference type="EMBL" id="CAF9943476.1"/>
    </source>
</evidence>
<proteinExistence type="predicted"/>
<dbReference type="Proteomes" id="UP000664203">
    <property type="component" value="Unassembled WGS sequence"/>
</dbReference>
<evidence type="ECO:0000259" key="2">
    <source>
        <dbReference type="Pfam" id="PF10338"/>
    </source>
</evidence>
<dbReference type="PANTHER" id="PTHR28219">
    <property type="entry name" value="UPF0642 PROTEIN YBL028C"/>
    <property type="match status" value="1"/>
</dbReference>
<feature type="region of interest" description="Disordered" evidence="1">
    <location>
        <begin position="1"/>
        <end position="25"/>
    </location>
</feature>
<feature type="compositionally biased region" description="Basic residues" evidence="1">
    <location>
        <begin position="1"/>
        <end position="17"/>
    </location>
</feature>
<name>A0A8H3J9P8_9LECA</name>
<feature type="domain" description="DUF2423" evidence="2">
    <location>
        <begin position="1"/>
        <end position="44"/>
    </location>
</feature>
<evidence type="ECO:0000256" key="1">
    <source>
        <dbReference type="SAM" id="MobiDB-lite"/>
    </source>
</evidence>
<dbReference type="EMBL" id="CAJPDR010001057">
    <property type="protein sequence ID" value="CAF9943476.1"/>
    <property type="molecule type" value="Genomic_DNA"/>
</dbReference>
<keyword evidence="4" id="KW-1185">Reference proteome</keyword>
<protein>
    <recommendedName>
        <fullName evidence="2">DUF2423 domain-containing protein</fullName>
    </recommendedName>
</protein>
<dbReference type="PANTHER" id="PTHR28219:SF1">
    <property type="entry name" value="UPF0642 PROTEIN YBL028C"/>
    <property type="match status" value="1"/>
</dbReference>
<dbReference type="OrthoDB" id="4087970at2759"/>
<dbReference type="Pfam" id="PF10338">
    <property type="entry name" value="YBL028C_N"/>
    <property type="match status" value="1"/>
</dbReference>
<dbReference type="GO" id="GO:0030687">
    <property type="term" value="C:preribosome, large subunit precursor"/>
    <property type="evidence" value="ECO:0007669"/>
    <property type="project" value="TreeGrafter"/>
</dbReference>